<gene>
    <name evidence="2" type="ORF">GCM10009843_27700</name>
</gene>
<dbReference type="InterPro" id="IPR050181">
    <property type="entry name" value="Cold_shock_domain"/>
</dbReference>
<evidence type="ECO:0000259" key="1">
    <source>
        <dbReference type="PROSITE" id="PS51857"/>
    </source>
</evidence>
<dbReference type="Gene3D" id="2.40.50.140">
    <property type="entry name" value="Nucleic acid-binding proteins"/>
    <property type="match status" value="1"/>
</dbReference>
<proteinExistence type="predicted"/>
<organism evidence="2 3">
    <name type="scientific">Nocardioides bigeumensis</name>
    <dbReference type="NCBI Taxonomy" id="433657"/>
    <lineage>
        <taxon>Bacteria</taxon>
        <taxon>Bacillati</taxon>
        <taxon>Actinomycetota</taxon>
        <taxon>Actinomycetes</taxon>
        <taxon>Propionibacteriales</taxon>
        <taxon>Nocardioidaceae</taxon>
        <taxon>Nocardioides</taxon>
    </lineage>
</organism>
<dbReference type="InterPro" id="IPR012340">
    <property type="entry name" value="NA-bd_OB-fold"/>
</dbReference>
<name>A0ABN2YIP2_9ACTN</name>
<comment type="caution">
    <text evidence="2">The sequence shown here is derived from an EMBL/GenBank/DDBJ whole genome shotgun (WGS) entry which is preliminary data.</text>
</comment>
<dbReference type="PRINTS" id="PR00050">
    <property type="entry name" value="COLDSHOCK"/>
</dbReference>
<keyword evidence="3" id="KW-1185">Reference proteome</keyword>
<dbReference type="RefSeq" id="WP_344304358.1">
    <property type="nucleotide sequence ID" value="NZ_BAAAQQ010000012.1"/>
</dbReference>
<reference evidence="2 3" key="1">
    <citation type="journal article" date="2019" name="Int. J. Syst. Evol. Microbiol.">
        <title>The Global Catalogue of Microorganisms (GCM) 10K type strain sequencing project: providing services to taxonomists for standard genome sequencing and annotation.</title>
        <authorList>
            <consortium name="The Broad Institute Genomics Platform"/>
            <consortium name="The Broad Institute Genome Sequencing Center for Infectious Disease"/>
            <person name="Wu L."/>
            <person name="Ma J."/>
        </authorList>
    </citation>
    <scope>NUCLEOTIDE SEQUENCE [LARGE SCALE GENOMIC DNA]</scope>
    <source>
        <strain evidence="2 3">JCM 16021</strain>
    </source>
</reference>
<dbReference type="InterPro" id="IPR002059">
    <property type="entry name" value="CSP_DNA-bd"/>
</dbReference>
<sequence length="135" mass="14887">MPTGKVKWFDEEKGFGFLSQEDGPDVYVHADALPEGTKALKNGARVEFGIAQGRRGEQALQVRVLDNPPSVSRNRAEARAQAKRKNPEEMATIVEDTIRLLDAVGEGYRHGRHPDAKSAKPAAKLLRALADELER</sequence>
<dbReference type="Proteomes" id="UP001500575">
    <property type="component" value="Unassembled WGS sequence"/>
</dbReference>
<accession>A0ABN2YIP2</accession>
<evidence type="ECO:0000313" key="2">
    <source>
        <dbReference type="EMBL" id="GAA2127837.1"/>
    </source>
</evidence>
<evidence type="ECO:0000313" key="3">
    <source>
        <dbReference type="Proteomes" id="UP001500575"/>
    </source>
</evidence>
<dbReference type="CDD" id="cd04458">
    <property type="entry name" value="CSP_CDS"/>
    <property type="match status" value="1"/>
</dbReference>
<dbReference type="PANTHER" id="PTHR11544">
    <property type="entry name" value="COLD SHOCK DOMAIN CONTAINING PROTEINS"/>
    <property type="match status" value="1"/>
</dbReference>
<dbReference type="SUPFAM" id="SSF50249">
    <property type="entry name" value="Nucleic acid-binding proteins"/>
    <property type="match status" value="1"/>
</dbReference>
<feature type="domain" description="CSD" evidence="1">
    <location>
        <begin position="1"/>
        <end position="64"/>
    </location>
</feature>
<dbReference type="Pfam" id="PF00313">
    <property type="entry name" value="CSD"/>
    <property type="match status" value="1"/>
</dbReference>
<dbReference type="SMART" id="SM00357">
    <property type="entry name" value="CSP"/>
    <property type="match status" value="1"/>
</dbReference>
<dbReference type="PROSITE" id="PS51857">
    <property type="entry name" value="CSD_2"/>
    <property type="match status" value="1"/>
</dbReference>
<dbReference type="InterPro" id="IPR011129">
    <property type="entry name" value="CSD"/>
</dbReference>
<dbReference type="EMBL" id="BAAAQQ010000012">
    <property type="protein sequence ID" value="GAA2127837.1"/>
    <property type="molecule type" value="Genomic_DNA"/>
</dbReference>
<protein>
    <submittedName>
        <fullName evidence="2">Cold-shock protein</fullName>
    </submittedName>
</protein>